<accession>A0ABQ4DYA6</accession>
<gene>
    <name evidence="4" type="ORF">Pen02_23750</name>
</gene>
<dbReference type="Pfam" id="PF07995">
    <property type="entry name" value="GSDH"/>
    <property type="match status" value="1"/>
</dbReference>
<dbReference type="Pfam" id="PF00553">
    <property type="entry name" value="CBM_2"/>
    <property type="match status" value="1"/>
</dbReference>
<dbReference type="SUPFAM" id="SSF49384">
    <property type="entry name" value="Carbohydrate-binding domain"/>
    <property type="match status" value="1"/>
</dbReference>
<feature type="domain" description="CBM2" evidence="3">
    <location>
        <begin position="395"/>
        <end position="500"/>
    </location>
</feature>
<dbReference type="Gene3D" id="2.60.40.290">
    <property type="match status" value="1"/>
</dbReference>
<dbReference type="PROSITE" id="PS51173">
    <property type="entry name" value="CBM2"/>
    <property type="match status" value="1"/>
</dbReference>
<dbReference type="InterPro" id="IPR008965">
    <property type="entry name" value="CBM2/CBM3_carb-bd_dom_sf"/>
</dbReference>
<evidence type="ECO:0000313" key="5">
    <source>
        <dbReference type="Proteomes" id="UP000646749"/>
    </source>
</evidence>
<keyword evidence="5" id="KW-1185">Reference proteome</keyword>
<dbReference type="InterPro" id="IPR012291">
    <property type="entry name" value="CBM2_carb-bd_dom_sf"/>
</dbReference>
<organism evidence="4 5">
    <name type="scientific">Plantactinospora endophytica</name>
    <dbReference type="NCBI Taxonomy" id="673535"/>
    <lineage>
        <taxon>Bacteria</taxon>
        <taxon>Bacillati</taxon>
        <taxon>Actinomycetota</taxon>
        <taxon>Actinomycetes</taxon>
        <taxon>Micromonosporales</taxon>
        <taxon>Micromonosporaceae</taxon>
        <taxon>Plantactinospora</taxon>
    </lineage>
</organism>
<dbReference type="Proteomes" id="UP000646749">
    <property type="component" value="Unassembled WGS sequence"/>
</dbReference>
<dbReference type="RefSeq" id="WP_203866021.1">
    <property type="nucleotide sequence ID" value="NZ_BONW01000011.1"/>
</dbReference>
<evidence type="ECO:0000256" key="1">
    <source>
        <dbReference type="SAM" id="MobiDB-lite"/>
    </source>
</evidence>
<dbReference type="InterPro" id="IPR011042">
    <property type="entry name" value="6-blade_b-propeller_TolB-like"/>
</dbReference>
<protein>
    <recommendedName>
        <fullName evidence="3">CBM2 domain-containing protein</fullName>
    </recommendedName>
</protein>
<dbReference type="SUPFAM" id="SSF50952">
    <property type="entry name" value="Soluble quinoprotein glucose dehydrogenase"/>
    <property type="match status" value="1"/>
</dbReference>
<dbReference type="InterPro" id="IPR012938">
    <property type="entry name" value="Glc/Sorbosone_DH"/>
</dbReference>
<dbReference type="EMBL" id="BONW01000011">
    <property type="protein sequence ID" value="GIG87439.1"/>
    <property type="molecule type" value="Genomic_DNA"/>
</dbReference>
<feature type="signal peptide" evidence="2">
    <location>
        <begin position="1"/>
        <end position="25"/>
    </location>
</feature>
<feature type="region of interest" description="Disordered" evidence="1">
    <location>
        <begin position="175"/>
        <end position="210"/>
    </location>
</feature>
<dbReference type="PANTHER" id="PTHR19328:SF13">
    <property type="entry name" value="HIPL1 PROTEIN"/>
    <property type="match status" value="1"/>
</dbReference>
<sequence>MRSSRLLVTGTALAVVLGGAGFAVADTTSGPGGGAGVLAAGEFDFSRPQTVATNLAAPWGMAFLPDGSALVAERDTARVVQVRPGQTAQQVATISGVSPGGEAGLLGLAVSPTYASDRYVYAYFTSASDNRIVRFRLDAPQTQTPILTGLARANFHDGGRIAFGPDGMLYAGVGDAGQTANSQNPSSRNGKILRMRPDGSAPPDNPTAGSLVYSLGHRNVQGLAWDAQGRLYASEFGQNSWDEVNYIVPGGNYGWPTVEGQGNDPRFRNPIVTWTTAEASPSGATIDGNMLFVAALRGTRLWQVPLNGSGGVAGSPTAQLTGQYGRLRTVERAPDGSLWVATSNRDGRGSPAATDDRILRFPPVGATPTPTGPTRPPTTSPTPSVPPTVPPTTTPPPTSGACTATYRQVNQWNGGFQGEVTVRNNGTATLNGWTVRWTFANGQTISQLWSGQLTASGSSITVRNVSWNGTLGANGSATFGFNGSWTGTNTPPTNITCTSP</sequence>
<dbReference type="InterPro" id="IPR001919">
    <property type="entry name" value="CBD2"/>
</dbReference>
<dbReference type="SMART" id="SM00637">
    <property type="entry name" value="CBD_II"/>
    <property type="match status" value="1"/>
</dbReference>
<proteinExistence type="predicted"/>
<dbReference type="Gene3D" id="2.120.10.30">
    <property type="entry name" value="TolB, C-terminal domain"/>
    <property type="match status" value="1"/>
</dbReference>
<keyword evidence="2" id="KW-0732">Signal</keyword>
<feature type="compositionally biased region" description="Pro residues" evidence="1">
    <location>
        <begin position="370"/>
        <end position="398"/>
    </location>
</feature>
<reference evidence="4 5" key="1">
    <citation type="submission" date="2021-01" db="EMBL/GenBank/DDBJ databases">
        <title>Whole genome shotgun sequence of Plantactinospora endophytica NBRC 110450.</title>
        <authorList>
            <person name="Komaki H."/>
            <person name="Tamura T."/>
        </authorList>
    </citation>
    <scope>NUCLEOTIDE SEQUENCE [LARGE SCALE GENOMIC DNA]</scope>
    <source>
        <strain evidence="4 5">NBRC 110450</strain>
    </source>
</reference>
<evidence type="ECO:0000259" key="3">
    <source>
        <dbReference type="PROSITE" id="PS51173"/>
    </source>
</evidence>
<evidence type="ECO:0000256" key="2">
    <source>
        <dbReference type="SAM" id="SignalP"/>
    </source>
</evidence>
<dbReference type="InterPro" id="IPR011041">
    <property type="entry name" value="Quinoprot_gluc/sorb_DH_b-prop"/>
</dbReference>
<feature type="region of interest" description="Disordered" evidence="1">
    <location>
        <begin position="339"/>
        <end position="399"/>
    </location>
</feature>
<feature type="compositionally biased region" description="Polar residues" evidence="1">
    <location>
        <begin position="178"/>
        <end position="189"/>
    </location>
</feature>
<evidence type="ECO:0000313" key="4">
    <source>
        <dbReference type="EMBL" id="GIG87439.1"/>
    </source>
</evidence>
<feature type="chain" id="PRO_5047045879" description="CBM2 domain-containing protein" evidence="2">
    <location>
        <begin position="26"/>
        <end position="500"/>
    </location>
</feature>
<comment type="caution">
    <text evidence="4">The sequence shown here is derived from an EMBL/GenBank/DDBJ whole genome shotgun (WGS) entry which is preliminary data.</text>
</comment>
<dbReference type="PANTHER" id="PTHR19328">
    <property type="entry name" value="HEDGEHOG-INTERACTING PROTEIN"/>
    <property type="match status" value="1"/>
</dbReference>
<name>A0ABQ4DYA6_9ACTN</name>